<keyword evidence="4" id="KW-0411">Iron-sulfur</keyword>
<gene>
    <name evidence="6" type="ORF">WG929_04085</name>
</gene>
<protein>
    <submittedName>
        <fullName evidence="6">Rieske (2Fe-2S) protein</fullName>
    </submittedName>
</protein>
<dbReference type="PANTHER" id="PTHR40261:SF1">
    <property type="entry name" value="RIESKE DOMAIN-CONTAINING PROTEIN"/>
    <property type="match status" value="1"/>
</dbReference>
<evidence type="ECO:0000259" key="5">
    <source>
        <dbReference type="PROSITE" id="PS51296"/>
    </source>
</evidence>
<organism evidence="6 7">
    <name type="scientific">Oceanobacter antarcticus</name>
    <dbReference type="NCBI Taxonomy" id="3133425"/>
    <lineage>
        <taxon>Bacteria</taxon>
        <taxon>Pseudomonadati</taxon>
        <taxon>Pseudomonadota</taxon>
        <taxon>Gammaproteobacteria</taxon>
        <taxon>Oceanospirillales</taxon>
        <taxon>Oceanospirillaceae</taxon>
        <taxon>Oceanobacter</taxon>
    </lineage>
</organism>
<dbReference type="Pfam" id="PF00355">
    <property type="entry name" value="Rieske"/>
    <property type="match status" value="1"/>
</dbReference>
<sequence>MSSGQQSQPQPQLLCRSEMVAEGQSRGFDPLQLGCDSLFVVRRAGQLYGWRNACPHINGAPMAWRKDAYLDAAGRYIACHAHGALFEPDTGMCIQGPCVGQQLQPVDVSETPDGNIVVVDPLQDNKKE</sequence>
<dbReference type="RefSeq" id="WP_369856633.1">
    <property type="nucleotide sequence ID" value="NZ_JBBKTX010000004.1"/>
</dbReference>
<dbReference type="Proteomes" id="UP001620597">
    <property type="component" value="Unassembled WGS sequence"/>
</dbReference>
<evidence type="ECO:0000313" key="7">
    <source>
        <dbReference type="Proteomes" id="UP001620597"/>
    </source>
</evidence>
<dbReference type="InterPro" id="IPR036922">
    <property type="entry name" value="Rieske_2Fe-2S_sf"/>
</dbReference>
<accession>A0ABW8NF72</accession>
<dbReference type="InterPro" id="IPR017941">
    <property type="entry name" value="Rieske_2Fe-2S"/>
</dbReference>
<comment type="caution">
    <text evidence="6">The sequence shown here is derived from an EMBL/GenBank/DDBJ whole genome shotgun (WGS) entry which is preliminary data.</text>
</comment>
<dbReference type="PANTHER" id="PTHR40261">
    <property type="match status" value="1"/>
</dbReference>
<evidence type="ECO:0000313" key="6">
    <source>
        <dbReference type="EMBL" id="MFK4751584.1"/>
    </source>
</evidence>
<dbReference type="CDD" id="cd03467">
    <property type="entry name" value="Rieske"/>
    <property type="match status" value="1"/>
</dbReference>
<evidence type="ECO:0000256" key="4">
    <source>
        <dbReference type="ARBA" id="ARBA00023014"/>
    </source>
</evidence>
<evidence type="ECO:0000256" key="2">
    <source>
        <dbReference type="ARBA" id="ARBA00022723"/>
    </source>
</evidence>
<dbReference type="Gene3D" id="2.102.10.10">
    <property type="entry name" value="Rieske [2Fe-2S] iron-sulphur domain"/>
    <property type="match status" value="1"/>
</dbReference>
<evidence type="ECO:0000256" key="1">
    <source>
        <dbReference type="ARBA" id="ARBA00022714"/>
    </source>
</evidence>
<dbReference type="EMBL" id="JBBKTX010000004">
    <property type="protein sequence ID" value="MFK4751584.1"/>
    <property type="molecule type" value="Genomic_DNA"/>
</dbReference>
<dbReference type="PROSITE" id="PS51296">
    <property type="entry name" value="RIESKE"/>
    <property type="match status" value="1"/>
</dbReference>
<evidence type="ECO:0000256" key="3">
    <source>
        <dbReference type="ARBA" id="ARBA00023004"/>
    </source>
</evidence>
<proteinExistence type="predicted"/>
<keyword evidence="3" id="KW-0408">Iron</keyword>
<keyword evidence="1" id="KW-0001">2Fe-2S</keyword>
<keyword evidence="2" id="KW-0479">Metal-binding</keyword>
<keyword evidence="7" id="KW-1185">Reference proteome</keyword>
<reference evidence="6 7" key="1">
    <citation type="submission" date="2024-03" db="EMBL/GenBank/DDBJ databases">
        <title>High-quality draft genome sequence of Oceanobacter sp. wDCs-4.</title>
        <authorList>
            <person name="Dong C."/>
        </authorList>
    </citation>
    <scope>NUCLEOTIDE SEQUENCE [LARGE SCALE GENOMIC DNA]</scope>
    <source>
        <strain evidence="7">wDCs-4</strain>
    </source>
</reference>
<feature type="domain" description="Rieske" evidence="5">
    <location>
        <begin position="11"/>
        <end position="118"/>
    </location>
</feature>
<dbReference type="SUPFAM" id="SSF50022">
    <property type="entry name" value="ISP domain"/>
    <property type="match status" value="1"/>
</dbReference>
<name>A0ABW8NF72_9GAMM</name>